<dbReference type="STRING" id="1291379.TPE_1848"/>
<dbReference type="EMBL" id="CP004120">
    <property type="protein sequence ID" value="AGT44322.1"/>
    <property type="molecule type" value="Genomic_DNA"/>
</dbReference>
<dbReference type="KEGG" id="tped:TPE_1848"/>
<sequence>MQPVFDITLKYVKTERLECPDISERVRGLIIFRLLLTLKEKTVSIFYI</sequence>
<dbReference type="PATRIC" id="fig|1291379.3.peg.1821"/>
<keyword evidence="2" id="KW-1185">Reference proteome</keyword>
<evidence type="ECO:0000313" key="1">
    <source>
        <dbReference type="EMBL" id="AGT44322.1"/>
    </source>
</evidence>
<organism evidence="1 2">
    <name type="scientific">Treponema pedis str. T A4</name>
    <dbReference type="NCBI Taxonomy" id="1291379"/>
    <lineage>
        <taxon>Bacteria</taxon>
        <taxon>Pseudomonadati</taxon>
        <taxon>Spirochaetota</taxon>
        <taxon>Spirochaetia</taxon>
        <taxon>Spirochaetales</taxon>
        <taxon>Treponemataceae</taxon>
        <taxon>Treponema</taxon>
    </lineage>
</organism>
<proteinExistence type="predicted"/>
<reference evidence="1 2" key="1">
    <citation type="journal article" date="2013" name="PLoS ONE">
        <title>Genome-Wide Relatedness of Treponema pedis, from Gingiva and Necrotic Skin Lesions of Pigs, with the Human Oral Pathogen Treponema denticola.</title>
        <authorList>
            <person name="Svartstrom O."/>
            <person name="Mushtaq M."/>
            <person name="Pringle M."/>
            <person name="Segerman B."/>
        </authorList>
    </citation>
    <scope>NUCLEOTIDE SEQUENCE [LARGE SCALE GENOMIC DNA]</scope>
    <source>
        <strain evidence="1">T A4</strain>
    </source>
</reference>
<name>S5ZNX3_9SPIR</name>
<dbReference type="AlphaFoldDB" id="S5ZNX3"/>
<evidence type="ECO:0000313" key="2">
    <source>
        <dbReference type="Proteomes" id="UP000015620"/>
    </source>
</evidence>
<gene>
    <name evidence="1" type="ORF">TPE_1848</name>
</gene>
<accession>S5ZNX3</accession>
<dbReference type="Proteomes" id="UP000015620">
    <property type="component" value="Chromosome"/>
</dbReference>
<dbReference type="HOGENOM" id="CLU_3159018_0_0_12"/>
<protein>
    <submittedName>
        <fullName evidence="1">Uncharacterized protein</fullName>
    </submittedName>
</protein>